<dbReference type="PANTHER" id="PTHR35610">
    <property type="entry name" value="3-ISOPROPYLMALATE DEHYDRATASE-RELATED"/>
    <property type="match status" value="1"/>
</dbReference>
<dbReference type="InterPro" id="IPR038389">
    <property type="entry name" value="PSMG2_sf"/>
</dbReference>
<evidence type="ECO:0000256" key="1">
    <source>
        <dbReference type="SAM" id="MobiDB-lite"/>
    </source>
</evidence>
<dbReference type="AlphaFoldDB" id="A0A517RJ01"/>
<dbReference type="EMBL" id="CP036269">
    <property type="protein sequence ID" value="QDT43843.1"/>
    <property type="molecule type" value="Genomic_DNA"/>
</dbReference>
<evidence type="ECO:0000313" key="3">
    <source>
        <dbReference type="EMBL" id="QDT43843.1"/>
    </source>
</evidence>
<accession>A0A517RJ01</accession>
<evidence type="ECO:0000313" key="4">
    <source>
        <dbReference type="Proteomes" id="UP000317171"/>
    </source>
</evidence>
<organism evidence="3 4">
    <name type="scientific">Gimesia alba</name>
    <dbReference type="NCBI Taxonomy" id="2527973"/>
    <lineage>
        <taxon>Bacteria</taxon>
        <taxon>Pseudomonadati</taxon>
        <taxon>Planctomycetota</taxon>
        <taxon>Planctomycetia</taxon>
        <taxon>Planctomycetales</taxon>
        <taxon>Planctomycetaceae</taxon>
        <taxon>Gimesia</taxon>
    </lineage>
</organism>
<gene>
    <name evidence="3" type="ORF">Pan241w_39470</name>
</gene>
<dbReference type="Proteomes" id="UP000317171">
    <property type="component" value="Chromosome"/>
</dbReference>
<dbReference type="PANTHER" id="PTHR35610:SF7">
    <property type="entry name" value="3-ISOPROPYLMALATE DEHYDRATASE"/>
    <property type="match status" value="1"/>
</dbReference>
<feature type="region of interest" description="Disordered" evidence="1">
    <location>
        <begin position="238"/>
        <end position="267"/>
    </location>
</feature>
<name>A0A517RJ01_9PLAN</name>
<dbReference type="InterPro" id="IPR019151">
    <property type="entry name" value="Proteasome_assmbl_chaperone_2"/>
</dbReference>
<keyword evidence="4" id="KW-1185">Reference proteome</keyword>
<evidence type="ECO:0000256" key="2">
    <source>
        <dbReference type="SAM" id="Phobius"/>
    </source>
</evidence>
<proteinExistence type="predicted"/>
<dbReference type="OrthoDB" id="249738at2"/>
<reference evidence="3 4" key="1">
    <citation type="submission" date="2019-02" db="EMBL/GenBank/DDBJ databases">
        <title>Deep-cultivation of Planctomycetes and their phenomic and genomic characterization uncovers novel biology.</title>
        <authorList>
            <person name="Wiegand S."/>
            <person name="Jogler M."/>
            <person name="Boedeker C."/>
            <person name="Pinto D."/>
            <person name="Vollmers J."/>
            <person name="Rivas-Marin E."/>
            <person name="Kohn T."/>
            <person name="Peeters S.H."/>
            <person name="Heuer A."/>
            <person name="Rast P."/>
            <person name="Oberbeckmann S."/>
            <person name="Bunk B."/>
            <person name="Jeske O."/>
            <person name="Meyerdierks A."/>
            <person name="Storesund J.E."/>
            <person name="Kallscheuer N."/>
            <person name="Luecker S."/>
            <person name="Lage O.M."/>
            <person name="Pohl T."/>
            <person name="Merkel B.J."/>
            <person name="Hornburger P."/>
            <person name="Mueller R.-W."/>
            <person name="Bruemmer F."/>
            <person name="Labrenz M."/>
            <person name="Spormann A.M."/>
            <person name="Op den Camp H."/>
            <person name="Overmann J."/>
            <person name="Amann R."/>
            <person name="Jetten M.S.M."/>
            <person name="Mascher T."/>
            <person name="Medema M.H."/>
            <person name="Devos D.P."/>
            <person name="Kaster A.-K."/>
            <person name="Ovreas L."/>
            <person name="Rohde M."/>
            <person name="Galperin M.Y."/>
            <person name="Jogler C."/>
        </authorList>
    </citation>
    <scope>NUCLEOTIDE SEQUENCE [LARGE SCALE GENOMIC DNA]</scope>
    <source>
        <strain evidence="3 4">Pan241w</strain>
    </source>
</reference>
<keyword evidence="2" id="KW-1133">Transmembrane helix</keyword>
<dbReference type="RefSeq" id="WP_145218821.1">
    <property type="nucleotide sequence ID" value="NZ_CP036269.1"/>
</dbReference>
<feature type="compositionally biased region" description="Low complexity" evidence="1">
    <location>
        <begin position="242"/>
        <end position="255"/>
    </location>
</feature>
<dbReference type="SUPFAM" id="SSF159659">
    <property type="entry name" value="Cgl1923-like"/>
    <property type="match status" value="1"/>
</dbReference>
<keyword evidence="2" id="KW-0472">Membrane</keyword>
<dbReference type="KEGG" id="gaz:Pan241w_39470"/>
<feature type="transmembrane region" description="Helical" evidence="2">
    <location>
        <begin position="12"/>
        <end position="32"/>
    </location>
</feature>
<protein>
    <submittedName>
        <fullName evidence="3">PAC2 family protein</fullName>
    </submittedName>
</protein>
<dbReference type="Pfam" id="PF09754">
    <property type="entry name" value="PAC2"/>
    <property type="match status" value="1"/>
</dbReference>
<sequence>MIDDTEELSDPWLIAVWPGMGNVGLSAGYYLMAKLGMELLAEYSPPEYFDVDHVDVKRGLIRTGVRPRSRFFLWKDPRGKHDLVVLIGEAQPQFGKYSYCQKLIAYAQNDLGIQRVLTFAAMATAMHPDHESRVFSAVTDVESLDELKQWDLNILEEGNISGLNGILLGAAADKGLKGTCLLGEMPHVFSQLPFPKASLAVLESFKLISGIDIDTTELAEQGKEVEQRLGELLSRVEQSMGEQQPESYEEAYQAEPPEEPKLTPEEEQNIENLFAQAEQDRSKAYELKQELDRLDLFKDYEDRFLDLFKNNK</sequence>
<dbReference type="Gene3D" id="3.40.50.10900">
    <property type="entry name" value="PAC-like subunit"/>
    <property type="match status" value="1"/>
</dbReference>
<keyword evidence="2" id="KW-0812">Transmembrane</keyword>